<dbReference type="EMBL" id="RBIG01000003">
    <property type="protein sequence ID" value="RKQ68217.1"/>
    <property type="molecule type" value="Genomic_DNA"/>
</dbReference>
<dbReference type="Pfam" id="PF02653">
    <property type="entry name" value="BPD_transp_2"/>
    <property type="match status" value="1"/>
</dbReference>
<evidence type="ECO:0000313" key="8">
    <source>
        <dbReference type="Proteomes" id="UP000277424"/>
    </source>
</evidence>
<dbReference type="AlphaFoldDB" id="A0A420WB42"/>
<feature type="transmembrane region" description="Helical" evidence="6">
    <location>
        <begin position="109"/>
        <end position="128"/>
    </location>
</feature>
<reference evidence="7 8" key="1">
    <citation type="submission" date="2018-10" db="EMBL/GenBank/DDBJ databases">
        <title>Comparative analysis of microorganisms from saline springs in Andes Mountain Range, Colombia.</title>
        <authorList>
            <person name="Rubin E."/>
        </authorList>
    </citation>
    <scope>NUCLEOTIDE SEQUENCE [LARGE SCALE GENOMIC DNA]</scope>
    <source>
        <strain evidence="7 8">USBA 36</strain>
    </source>
</reference>
<accession>A0A420WB42</accession>
<name>A0A420WB42_9PROT</name>
<feature type="transmembrane region" description="Helical" evidence="6">
    <location>
        <begin position="209"/>
        <end position="229"/>
    </location>
</feature>
<dbReference type="RefSeq" id="WP_008945873.1">
    <property type="nucleotide sequence ID" value="NZ_RBIG01000003.1"/>
</dbReference>
<dbReference type="CDD" id="cd06581">
    <property type="entry name" value="TM_PBP1_LivM_like"/>
    <property type="match status" value="1"/>
</dbReference>
<comment type="subcellular location">
    <subcellularLocation>
        <location evidence="1">Cell membrane</location>
        <topology evidence="1">Multi-pass membrane protein</topology>
    </subcellularLocation>
</comment>
<dbReference type="InterPro" id="IPR001851">
    <property type="entry name" value="ABC_transp_permease"/>
</dbReference>
<dbReference type="PANTHER" id="PTHR30482">
    <property type="entry name" value="HIGH-AFFINITY BRANCHED-CHAIN AMINO ACID TRANSPORT SYSTEM PERMEASE"/>
    <property type="match status" value="1"/>
</dbReference>
<feature type="transmembrane region" description="Helical" evidence="6">
    <location>
        <begin position="241"/>
        <end position="258"/>
    </location>
</feature>
<feature type="transmembrane region" description="Helical" evidence="6">
    <location>
        <begin position="50"/>
        <end position="71"/>
    </location>
</feature>
<gene>
    <name evidence="7" type="ORF">BCL74_2692</name>
</gene>
<dbReference type="OrthoDB" id="9810505at2"/>
<dbReference type="InterPro" id="IPR043428">
    <property type="entry name" value="LivM-like"/>
</dbReference>
<sequence length="331" mass="35944">MPRMLPWLIAVAVLAVIPFLGLGNYYLHLLITILIWGFIYTSWSLMGRFGLVSLGHGAFLGIGAYTVTLLWNDAGLSPWIGIPIAMVFAGIVAVLIGYPCFRFRIVGHYFALVTLALSEVVRLTIVALRDTTGGSLGITPRSADTPNSLMALQFSDKETFFYIALAVWLFGLWVWKLVDRSMARYALEAISEEEDASASLGMNVTRTKLTITVLSAMLTALGGVLYAQYQLYINPETMSGIAISLQIVFAVIAGGMYVQLGPTVGAVFTLLLAESLRILVGHDVHGLDGTIYGLLLVLFIIFMPKGILGALLERLEKRGEASRPAKPAPAE</sequence>
<evidence type="ECO:0000256" key="6">
    <source>
        <dbReference type="SAM" id="Phobius"/>
    </source>
</evidence>
<dbReference type="GO" id="GO:0005886">
    <property type="term" value="C:plasma membrane"/>
    <property type="evidence" value="ECO:0007669"/>
    <property type="project" value="UniProtKB-SubCell"/>
</dbReference>
<evidence type="ECO:0000256" key="4">
    <source>
        <dbReference type="ARBA" id="ARBA00022989"/>
    </source>
</evidence>
<feature type="transmembrane region" description="Helical" evidence="6">
    <location>
        <begin position="263"/>
        <end position="280"/>
    </location>
</feature>
<protein>
    <submittedName>
        <fullName evidence="7">Branched-chain amino acid transport system permease protein</fullName>
    </submittedName>
</protein>
<feature type="transmembrane region" description="Helical" evidence="6">
    <location>
        <begin position="77"/>
        <end position="97"/>
    </location>
</feature>
<feature type="transmembrane region" description="Helical" evidence="6">
    <location>
        <begin position="25"/>
        <end position="43"/>
    </location>
</feature>
<dbReference type="PANTHER" id="PTHR30482:SF10">
    <property type="entry name" value="HIGH-AFFINITY BRANCHED-CHAIN AMINO ACID TRANSPORT PROTEIN BRAE"/>
    <property type="match status" value="1"/>
</dbReference>
<keyword evidence="3 6" id="KW-0812">Transmembrane</keyword>
<keyword evidence="2" id="KW-1003">Cell membrane</keyword>
<keyword evidence="5 6" id="KW-0472">Membrane</keyword>
<dbReference type="Proteomes" id="UP000277424">
    <property type="component" value="Unassembled WGS sequence"/>
</dbReference>
<organism evidence="7 8">
    <name type="scientific">Oceanibaculum indicum</name>
    <dbReference type="NCBI Taxonomy" id="526216"/>
    <lineage>
        <taxon>Bacteria</taxon>
        <taxon>Pseudomonadati</taxon>
        <taxon>Pseudomonadota</taxon>
        <taxon>Alphaproteobacteria</taxon>
        <taxon>Rhodospirillales</taxon>
        <taxon>Oceanibaculaceae</taxon>
        <taxon>Oceanibaculum</taxon>
    </lineage>
</organism>
<feature type="transmembrane region" description="Helical" evidence="6">
    <location>
        <begin position="292"/>
        <end position="312"/>
    </location>
</feature>
<evidence type="ECO:0000256" key="2">
    <source>
        <dbReference type="ARBA" id="ARBA00022475"/>
    </source>
</evidence>
<evidence type="ECO:0000256" key="3">
    <source>
        <dbReference type="ARBA" id="ARBA00022692"/>
    </source>
</evidence>
<comment type="caution">
    <text evidence="7">The sequence shown here is derived from an EMBL/GenBank/DDBJ whole genome shotgun (WGS) entry which is preliminary data.</text>
</comment>
<evidence type="ECO:0000256" key="5">
    <source>
        <dbReference type="ARBA" id="ARBA00023136"/>
    </source>
</evidence>
<feature type="transmembrane region" description="Helical" evidence="6">
    <location>
        <begin position="159"/>
        <end position="178"/>
    </location>
</feature>
<evidence type="ECO:0000256" key="1">
    <source>
        <dbReference type="ARBA" id="ARBA00004651"/>
    </source>
</evidence>
<dbReference type="GO" id="GO:0015658">
    <property type="term" value="F:branched-chain amino acid transmembrane transporter activity"/>
    <property type="evidence" value="ECO:0007669"/>
    <property type="project" value="InterPro"/>
</dbReference>
<keyword evidence="4 6" id="KW-1133">Transmembrane helix</keyword>
<proteinExistence type="predicted"/>
<evidence type="ECO:0000313" key="7">
    <source>
        <dbReference type="EMBL" id="RKQ68217.1"/>
    </source>
</evidence>